<dbReference type="PANTHER" id="PTHR47150">
    <property type="entry name" value="OS12G0169200 PROTEIN"/>
    <property type="match status" value="1"/>
</dbReference>
<dbReference type="Proteomes" id="UP000247409">
    <property type="component" value="Unassembled WGS sequence"/>
</dbReference>
<accession>A0A2V3IIJ6</accession>
<dbReference type="InterPro" id="IPR006912">
    <property type="entry name" value="Harbinger_derived_prot"/>
</dbReference>
<comment type="caution">
    <text evidence="1">The sequence shown here is derived from an EMBL/GenBank/DDBJ whole genome shotgun (WGS) entry which is preliminary data.</text>
</comment>
<protein>
    <recommendedName>
        <fullName evidence="3">DDE Tnp4 domain-containing protein</fullName>
    </recommendedName>
</protein>
<dbReference type="AlphaFoldDB" id="A0A2V3IIJ6"/>
<keyword evidence="2" id="KW-1185">Reference proteome</keyword>
<proteinExistence type="predicted"/>
<gene>
    <name evidence="1" type="ORF">BWQ96_08366</name>
</gene>
<evidence type="ECO:0008006" key="3">
    <source>
        <dbReference type="Google" id="ProtNLM"/>
    </source>
</evidence>
<dbReference type="Pfam" id="PF04827">
    <property type="entry name" value="Plant_tran"/>
    <property type="match status" value="1"/>
</dbReference>
<dbReference type="PANTHER" id="PTHR47150:SF5">
    <property type="entry name" value="OS07G0546750 PROTEIN"/>
    <property type="match status" value="1"/>
</dbReference>
<organism evidence="1 2">
    <name type="scientific">Gracilariopsis chorda</name>
    <dbReference type="NCBI Taxonomy" id="448386"/>
    <lineage>
        <taxon>Eukaryota</taxon>
        <taxon>Rhodophyta</taxon>
        <taxon>Florideophyceae</taxon>
        <taxon>Rhodymeniophycidae</taxon>
        <taxon>Gracilariales</taxon>
        <taxon>Gracilariaceae</taxon>
        <taxon>Gracilariopsis</taxon>
    </lineage>
</organism>
<dbReference type="STRING" id="448386.A0A2V3IIJ6"/>
<evidence type="ECO:0000313" key="2">
    <source>
        <dbReference type="Proteomes" id="UP000247409"/>
    </source>
</evidence>
<evidence type="ECO:0000313" key="1">
    <source>
        <dbReference type="EMBL" id="PXF41914.1"/>
    </source>
</evidence>
<name>A0A2V3IIJ6_9FLOR</name>
<dbReference type="OrthoDB" id="124998at2759"/>
<dbReference type="EMBL" id="NBIV01000185">
    <property type="protein sequence ID" value="PXF41914.1"/>
    <property type="molecule type" value="Genomic_DNA"/>
</dbReference>
<reference evidence="1 2" key="1">
    <citation type="journal article" date="2018" name="Mol. Biol. Evol.">
        <title>Analysis of the draft genome of the red seaweed Gracilariopsis chorda provides insights into genome size evolution in Rhodophyta.</title>
        <authorList>
            <person name="Lee J."/>
            <person name="Yang E.C."/>
            <person name="Graf L."/>
            <person name="Yang J.H."/>
            <person name="Qiu H."/>
            <person name="Zel Zion U."/>
            <person name="Chan C.X."/>
            <person name="Stephens T.G."/>
            <person name="Weber A.P.M."/>
            <person name="Boo G.H."/>
            <person name="Boo S.M."/>
            <person name="Kim K.M."/>
            <person name="Shin Y."/>
            <person name="Jung M."/>
            <person name="Lee S.J."/>
            <person name="Yim H.S."/>
            <person name="Lee J.H."/>
            <person name="Bhattacharya D."/>
            <person name="Yoon H.S."/>
        </authorList>
    </citation>
    <scope>NUCLEOTIDE SEQUENCE [LARGE SCALE GENOMIC DNA]</scope>
    <source>
        <strain evidence="1 2">SKKU-2015</strain>
        <tissue evidence="1">Whole body</tissue>
    </source>
</reference>
<sequence length="120" mass="13352">MSETYVMVSVKGFCSVLLSSFGKEYLRQPSNVDLVRIMTWYSSNRLPGCIGCLDCKHWRWANRPMSMAGMFSGKVGKPIVVLKANVAGSELWIWHLAFGFPGSLNDIDILNSSTTIQGIM</sequence>